<keyword evidence="3" id="KW-0804">Transcription</keyword>
<dbReference type="PANTHER" id="PTHR44688">
    <property type="entry name" value="DNA-BINDING TRANSCRIPTIONAL ACTIVATOR DEVR_DOSR"/>
    <property type="match status" value="1"/>
</dbReference>
<dbReference type="SMART" id="SM00421">
    <property type="entry name" value="HTH_LUXR"/>
    <property type="match status" value="1"/>
</dbReference>
<dbReference type="RefSeq" id="WP_009574456.1">
    <property type="nucleotide sequence ID" value="NZ_AEIG01000003.1"/>
</dbReference>
<dbReference type="eggNOG" id="COG2197">
    <property type="taxonomic scope" value="Bacteria"/>
</dbReference>
<dbReference type="PRINTS" id="PR00038">
    <property type="entry name" value="HTHLUXR"/>
</dbReference>
<dbReference type="STRING" id="2518989.IMCC3088_1573"/>
<dbReference type="Proteomes" id="UP000005615">
    <property type="component" value="Unassembled WGS sequence"/>
</dbReference>
<dbReference type="GO" id="GO:0003677">
    <property type="term" value="F:DNA binding"/>
    <property type="evidence" value="ECO:0007669"/>
    <property type="project" value="UniProtKB-KW"/>
</dbReference>
<dbReference type="OrthoDB" id="343383at2"/>
<sequence length="277" mass="31397">MDLSTITRWNTALSLTVDAQGSAEFFPALIAALREMLPLSYPQVWLYHRDLPPQVVYHDIPKHAIPAQIDEYLEGPYREDPFYQVSMDNPKGSIYRLGRISGNLKDSVYYQTYYGDTGTVDELVFLSKLDDGSVINLSIMRLPKQGEFLDSEYQLLYSLAPTVSALIRAHARNQQFAIDYLIQPGIDYQIDQAFKTFGSSLLSAREHEVLELMLKGYSAEVGAERLSIALETYRRHRKNLYKKLDINSQADLFSLFIASLSCVGEAKGEDPLSIYMA</sequence>
<comment type="caution">
    <text evidence="4">The sequence shown here is derived from an EMBL/GenBank/DDBJ whole genome shotgun (WGS) entry which is preliminary data.</text>
</comment>
<organism evidence="4 5">
    <name type="scientific">Aequoribacter fuscus</name>
    <dbReference type="NCBI Taxonomy" id="2518989"/>
    <lineage>
        <taxon>Bacteria</taxon>
        <taxon>Pseudomonadati</taxon>
        <taxon>Pseudomonadota</taxon>
        <taxon>Gammaproteobacteria</taxon>
        <taxon>Cellvibrionales</taxon>
        <taxon>Halieaceae</taxon>
        <taxon>Aequoribacter</taxon>
    </lineage>
</organism>
<evidence type="ECO:0000313" key="4">
    <source>
        <dbReference type="EMBL" id="EGG30913.1"/>
    </source>
</evidence>
<keyword evidence="2" id="KW-0238">DNA-binding</keyword>
<dbReference type="PROSITE" id="PS50043">
    <property type="entry name" value="HTH_LUXR_2"/>
    <property type="match status" value="1"/>
</dbReference>
<dbReference type="PANTHER" id="PTHR44688:SF16">
    <property type="entry name" value="DNA-BINDING TRANSCRIPTIONAL ACTIVATOR DEVR_DOSR"/>
    <property type="match status" value="1"/>
</dbReference>
<dbReference type="Pfam" id="PF00196">
    <property type="entry name" value="GerE"/>
    <property type="match status" value="1"/>
</dbReference>
<name>F3KYH8_9GAMM</name>
<reference evidence="4 5" key="1">
    <citation type="journal article" date="2011" name="J. Bacteriol.">
        <title>Genome sequence of strain IMCC3088, a proteorhodopsin-containing marine bacterium belonging to the OM60/NOR5 clade.</title>
        <authorList>
            <person name="Jang Y."/>
            <person name="Oh H.M."/>
            <person name="Kang I."/>
            <person name="Lee K."/>
            <person name="Yang S.J."/>
            <person name="Cho J.C."/>
        </authorList>
    </citation>
    <scope>NUCLEOTIDE SEQUENCE [LARGE SCALE GENOMIC DNA]</scope>
    <source>
        <strain evidence="4 5">IMCC3088</strain>
    </source>
</reference>
<dbReference type="InterPro" id="IPR000792">
    <property type="entry name" value="Tscrpt_reg_LuxR_C"/>
</dbReference>
<dbReference type="Gene3D" id="1.10.10.10">
    <property type="entry name" value="Winged helix-like DNA-binding domain superfamily/Winged helix DNA-binding domain"/>
    <property type="match status" value="1"/>
</dbReference>
<protein>
    <submittedName>
        <fullName evidence="4">Transcriptional regulator, LuxR family protein</fullName>
    </submittedName>
</protein>
<keyword evidence="1" id="KW-0805">Transcription regulation</keyword>
<dbReference type="CDD" id="cd06170">
    <property type="entry name" value="LuxR_C_like"/>
    <property type="match status" value="1"/>
</dbReference>
<dbReference type="GO" id="GO:0006355">
    <property type="term" value="P:regulation of DNA-templated transcription"/>
    <property type="evidence" value="ECO:0007669"/>
    <property type="project" value="InterPro"/>
</dbReference>
<evidence type="ECO:0000256" key="2">
    <source>
        <dbReference type="ARBA" id="ARBA00023125"/>
    </source>
</evidence>
<keyword evidence="5" id="KW-1185">Reference proteome</keyword>
<dbReference type="SUPFAM" id="SSF46894">
    <property type="entry name" value="C-terminal effector domain of the bipartite response regulators"/>
    <property type="match status" value="1"/>
</dbReference>
<gene>
    <name evidence="4" type="ORF">IMCC3088_1573</name>
</gene>
<proteinExistence type="predicted"/>
<dbReference type="EMBL" id="AEIG01000003">
    <property type="protein sequence ID" value="EGG30913.1"/>
    <property type="molecule type" value="Genomic_DNA"/>
</dbReference>
<evidence type="ECO:0000256" key="1">
    <source>
        <dbReference type="ARBA" id="ARBA00023015"/>
    </source>
</evidence>
<dbReference type="InterPro" id="IPR016032">
    <property type="entry name" value="Sig_transdc_resp-reg_C-effctor"/>
</dbReference>
<dbReference type="InterPro" id="IPR036388">
    <property type="entry name" value="WH-like_DNA-bd_sf"/>
</dbReference>
<evidence type="ECO:0000313" key="5">
    <source>
        <dbReference type="Proteomes" id="UP000005615"/>
    </source>
</evidence>
<evidence type="ECO:0000256" key="3">
    <source>
        <dbReference type="ARBA" id="ARBA00023163"/>
    </source>
</evidence>
<accession>F3KYH8</accession>
<dbReference type="AlphaFoldDB" id="F3KYH8"/>